<name>A0A7W9SUC4_ARMRO</name>
<evidence type="ECO:0000259" key="5">
    <source>
        <dbReference type="PROSITE" id="PS50893"/>
    </source>
</evidence>
<accession>A0A7W9SUC4</accession>
<evidence type="ECO:0000313" key="6">
    <source>
        <dbReference type="EMBL" id="MBB6052198.1"/>
    </source>
</evidence>
<evidence type="ECO:0000256" key="3">
    <source>
        <dbReference type="ARBA" id="ARBA00022741"/>
    </source>
</evidence>
<sequence length="313" mass="33561">MPNLALETHQLRKVYSGAPQAAVEALDLSVPEGAVFGFLGPNGAGKTTTIGMLLGNVRPTSGSATVLGKPIGDRNTRRSIGYLPEKFQFHEFLTGTEFLDLHGRLYGLDAATRKARIPEALERVGLGEKAKTPLKAFSKGMQQRAGLAQAVLHKPRLVILDEPTSALDPLGRRIVRELIVSLKEEGTTVVLNSHLLSEVETTCDFVAIIRRGRVVKQGTLAELTAQPASVVIELEGISERQLLAAQAFGPVEHTDTWLRVETEATAALVSALVGAGAQVRAVTPARQSLEDAFIRLMEDGTDSGSEVDSQDAR</sequence>
<dbReference type="PROSITE" id="PS00211">
    <property type="entry name" value="ABC_TRANSPORTER_1"/>
    <property type="match status" value="1"/>
</dbReference>
<dbReference type="CDD" id="cd03230">
    <property type="entry name" value="ABC_DR_subfamily_A"/>
    <property type="match status" value="1"/>
</dbReference>
<dbReference type="SUPFAM" id="SSF52540">
    <property type="entry name" value="P-loop containing nucleoside triphosphate hydrolases"/>
    <property type="match status" value="1"/>
</dbReference>
<keyword evidence="3" id="KW-0547">Nucleotide-binding</keyword>
<dbReference type="GO" id="GO:0016887">
    <property type="term" value="F:ATP hydrolysis activity"/>
    <property type="evidence" value="ECO:0007669"/>
    <property type="project" value="InterPro"/>
</dbReference>
<keyword evidence="4 6" id="KW-0067">ATP-binding</keyword>
<evidence type="ECO:0000313" key="7">
    <source>
        <dbReference type="Proteomes" id="UP000520814"/>
    </source>
</evidence>
<proteinExistence type="inferred from homology"/>
<organism evidence="6 7">
    <name type="scientific">Armatimonas rosea</name>
    <dbReference type="NCBI Taxonomy" id="685828"/>
    <lineage>
        <taxon>Bacteria</taxon>
        <taxon>Bacillati</taxon>
        <taxon>Armatimonadota</taxon>
        <taxon>Armatimonadia</taxon>
        <taxon>Armatimonadales</taxon>
        <taxon>Armatimonadaceae</taxon>
        <taxon>Armatimonas</taxon>
    </lineage>
</organism>
<evidence type="ECO:0000256" key="4">
    <source>
        <dbReference type="ARBA" id="ARBA00022840"/>
    </source>
</evidence>
<evidence type="ECO:0000256" key="2">
    <source>
        <dbReference type="ARBA" id="ARBA00022448"/>
    </source>
</evidence>
<dbReference type="InterPro" id="IPR017871">
    <property type="entry name" value="ABC_transporter-like_CS"/>
</dbReference>
<dbReference type="EMBL" id="JACHGW010000004">
    <property type="protein sequence ID" value="MBB6052198.1"/>
    <property type="molecule type" value="Genomic_DNA"/>
</dbReference>
<dbReference type="Gene3D" id="3.40.50.300">
    <property type="entry name" value="P-loop containing nucleotide triphosphate hydrolases"/>
    <property type="match status" value="1"/>
</dbReference>
<dbReference type="PANTHER" id="PTHR43335">
    <property type="entry name" value="ABC TRANSPORTER, ATP-BINDING PROTEIN"/>
    <property type="match status" value="1"/>
</dbReference>
<dbReference type="Proteomes" id="UP000520814">
    <property type="component" value="Unassembled WGS sequence"/>
</dbReference>
<dbReference type="SMART" id="SM00382">
    <property type="entry name" value="AAA"/>
    <property type="match status" value="1"/>
</dbReference>
<dbReference type="RefSeq" id="WP_184200791.1">
    <property type="nucleotide sequence ID" value="NZ_JACHGW010000004.1"/>
</dbReference>
<dbReference type="GO" id="GO:0005524">
    <property type="term" value="F:ATP binding"/>
    <property type="evidence" value="ECO:0007669"/>
    <property type="project" value="UniProtKB-KW"/>
</dbReference>
<evidence type="ECO:0000256" key="1">
    <source>
        <dbReference type="ARBA" id="ARBA00005417"/>
    </source>
</evidence>
<reference evidence="6 7" key="1">
    <citation type="submission" date="2020-08" db="EMBL/GenBank/DDBJ databases">
        <title>Genomic Encyclopedia of Type Strains, Phase IV (KMG-IV): sequencing the most valuable type-strain genomes for metagenomic binning, comparative biology and taxonomic classification.</title>
        <authorList>
            <person name="Goeker M."/>
        </authorList>
    </citation>
    <scope>NUCLEOTIDE SEQUENCE [LARGE SCALE GENOMIC DNA]</scope>
    <source>
        <strain evidence="6 7">DSM 23562</strain>
    </source>
</reference>
<dbReference type="InterPro" id="IPR003439">
    <property type="entry name" value="ABC_transporter-like_ATP-bd"/>
</dbReference>
<dbReference type="InterPro" id="IPR003593">
    <property type="entry name" value="AAA+_ATPase"/>
</dbReference>
<comment type="caution">
    <text evidence="6">The sequence shown here is derived from an EMBL/GenBank/DDBJ whole genome shotgun (WGS) entry which is preliminary data.</text>
</comment>
<dbReference type="PANTHER" id="PTHR43335:SF4">
    <property type="entry name" value="ABC TRANSPORTER, ATP-BINDING PROTEIN"/>
    <property type="match status" value="1"/>
</dbReference>
<dbReference type="AlphaFoldDB" id="A0A7W9SUC4"/>
<dbReference type="InterPro" id="IPR027417">
    <property type="entry name" value="P-loop_NTPase"/>
</dbReference>
<keyword evidence="2" id="KW-0813">Transport</keyword>
<keyword evidence="7" id="KW-1185">Reference proteome</keyword>
<feature type="domain" description="ABC transporter" evidence="5">
    <location>
        <begin position="6"/>
        <end position="236"/>
    </location>
</feature>
<comment type="similarity">
    <text evidence="1">Belongs to the ABC transporter superfamily.</text>
</comment>
<dbReference type="Pfam" id="PF00005">
    <property type="entry name" value="ABC_tran"/>
    <property type="match status" value="1"/>
</dbReference>
<gene>
    <name evidence="6" type="ORF">HNQ39_004019</name>
</gene>
<protein>
    <submittedName>
        <fullName evidence="6">ABC-2 type transport system ATP-binding protein</fullName>
    </submittedName>
</protein>
<dbReference type="PROSITE" id="PS50893">
    <property type="entry name" value="ABC_TRANSPORTER_2"/>
    <property type="match status" value="1"/>
</dbReference>